<feature type="compositionally biased region" description="Acidic residues" evidence="4">
    <location>
        <begin position="43"/>
        <end position="93"/>
    </location>
</feature>
<name>A0A7C8RP65_ORBOL</name>
<dbReference type="Gene3D" id="2.130.10.10">
    <property type="entry name" value="YVTN repeat-like/Quinoprotein amine dehydrogenase"/>
    <property type="match status" value="2"/>
</dbReference>
<organism evidence="6 7">
    <name type="scientific">Orbilia oligospora</name>
    <name type="common">Nematode-trapping fungus</name>
    <name type="synonym">Arthrobotrys oligospora</name>
    <dbReference type="NCBI Taxonomy" id="2813651"/>
    <lineage>
        <taxon>Eukaryota</taxon>
        <taxon>Fungi</taxon>
        <taxon>Dikarya</taxon>
        <taxon>Ascomycota</taxon>
        <taxon>Pezizomycotina</taxon>
        <taxon>Orbiliomycetes</taxon>
        <taxon>Orbiliales</taxon>
        <taxon>Orbiliaceae</taxon>
        <taxon>Orbilia</taxon>
    </lineage>
</organism>
<dbReference type="AlphaFoldDB" id="A0A7C8RP65"/>
<comment type="caution">
    <text evidence="6">The sequence shown here is derived from an EMBL/GenBank/DDBJ whole genome shotgun (WGS) entry which is preliminary data.</text>
</comment>
<feature type="compositionally biased region" description="Basic and acidic residues" evidence="4">
    <location>
        <begin position="100"/>
        <end position="109"/>
    </location>
</feature>
<dbReference type="Pfam" id="PF23798">
    <property type="entry name" value="Beta-prop_SPT8"/>
    <property type="match status" value="2"/>
</dbReference>
<evidence type="ECO:0000256" key="2">
    <source>
        <dbReference type="ARBA" id="ARBA00022737"/>
    </source>
</evidence>
<evidence type="ECO:0000256" key="4">
    <source>
        <dbReference type="SAM" id="MobiDB-lite"/>
    </source>
</evidence>
<feature type="region of interest" description="Disordered" evidence="4">
    <location>
        <begin position="343"/>
        <end position="377"/>
    </location>
</feature>
<protein>
    <submittedName>
        <fullName evidence="6">Transcription factor spt8</fullName>
    </submittedName>
</protein>
<feature type="region of interest" description="Disordered" evidence="4">
    <location>
        <begin position="437"/>
        <end position="473"/>
    </location>
</feature>
<dbReference type="SUPFAM" id="SSF50978">
    <property type="entry name" value="WD40 repeat-like"/>
    <property type="match status" value="1"/>
</dbReference>
<dbReference type="InterPro" id="IPR036322">
    <property type="entry name" value="WD40_repeat_dom_sf"/>
</dbReference>
<accession>A0A7C8RP65</accession>
<dbReference type="SMART" id="SM00320">
    <property type="entry name" value="WD40"/>
    <property type="match status" value="4"/>
</dbReference>
<evidence type="ECO:0000313" key="6">
    <source>
        <dbReference type="EMBL" id="KAF3288593.1"/>
    </source>
</evidence>
<feature type="repeat" description="WD" evidence="3">
    <location>
        <begin position="259"/>
        <end position="300"/>
    </location>
</feature>
<dbReference type="PROSITE" id="PS50082">
    <property type="entry name" value="WD_REPEATS_2"/>
    <property type="match status" value="1"/>
</dbReference>
<dbReference type="OrthoDB" id="10260946at2759"/>
<feature type="compositionally biased region" description="Polar residues" evidence="4">
    <location>
        <begin position="15"/>
        <end position="29"/>
    </location>
</feature>
<feature type="domain" description="Transcription factor spt8 beta-propeller" evidence="5">
    <location>
        <begin position="127"/>
        <end position="323"/>
    </location>
</feature>
<dbReference type="InterPro" id="IPR015943">
    <property type="entry name" value="WD40/YVTN_repeat-like_dom_sf"/>
</dbReference>
<dbReference type="InterPro" id="IPR001680">
    <property type="entry name" value="WD40_rpt"/>
</dbReference>
<gene>
    <name evidence="6" type="primary">SPT8</name>
    <name evidence="6" type="ORF">TWF970_005656</name>
</gene>
<evidence type="ECO:0000256" key="3">
    <source>
        <dbReference type="PROSITE-ProRule" id="PRU00221"/>
    </source>
</evidence>
<dbReference type="Proteomes" id="UP000474640">
    <property type="component" value="Unassembled WGS sequence"/>
</dbReference>
<keyword evidence="2" id="KW-0677">Repeat</keyword>
<dbReference type="EMBL" id="JAABOJ010000003">
    <property type="protein sequence ID" value="KAF3288593.1"/>
    <property type="molecule type" value="Genomic_DNA"/>
</dbReference>
<feature type="domain" description="Transcription factor spt8 beta-propeller" evidence="5">
    <location>
        <begin position="484"/>
        <end position="650"/>
    </location>
</feature>
<evidence type="ECO:0000259" key="5">
    <source>
        <dbReference type="Pfam" id="PF23798"/>
    </source>
</evidence>
<keyword evidence="1 3" id="KW-0853">WD repeat</keyword>
<proteinExistence type="predicted"/>
<feature type="region of interest" description="Disordered" evidence="4">
    <location>
        <begin position="1"/>
        <end position="109"/>
    </location>
</feature>
<evidence type="ECO:0000313" key="7">
    <source>
        <dbReference type="Proteomes" id="UP000474640"/>
    </source>
</evidence>
<evidence type="ECO:0000256" key="1">
    <source>
        <dbReference type="ARBA" id="ARBA00022574"/>
    </source>
</evidence>
<dbReference type="PROSITE" id="PS50294">
    <property type="entry name" value="WD_REPEATS_REGION"/>
    <property type="match status" value="1"/>
</dbReference>
<reference evidence="6 7" key="1">
    <citation type="submission" date="2020-01" db="EMBL/GenBank/DDBJ databases">
        <authorList>
            <person name="Palmer J.M."/>
        </authorList>
    </citation>
    <scope>NUCLEOTIDE SEQUENCE [LARGE SCALE GENOMIC DNA]</scope>
    <source>
        <strain evidence="6 7">TWF970</strain>
    </source>
</reference>
<dbReference type="PANTHER" id="PTHR19848">
    <property type="entry name" value="WD40 REPEAT PROTEIN"/>
    <property type="match status" value="1"/>
</dbReference>
<dbReference type="PANTHER" id="PTHR19848:SF8">
    <property type="entry name" value="F-BOX AND WD REPEAT DOMAIN CONTAINING 7"/>
    <property type="match status" value="1"/>
</dbReference>
<feature type="compositionally biased region" description="Polar residues" evidence="4">
    <location>
        <begin position="462"/>
        <end position="471"/>
    </location>
</feature>
<dbReference type="InterPro" id="IPR057544">
    <property type="entry name" value="Beta-prop_SPT8"/>
</dbReference>
<sequence length="653" mass="70849">MTLRCTRRSGRDDTLTSSSEIMDTFGGNQSDDGKGSGPSSPENDVEDTMMEDDVENDDGSENEDKESDNENDDDDDDNDDNENADDADADNQDEATQQLQRERETSSDADLRWKPRIRLGAEAATSYDIIPYVAAPMSTSIHAFCATPCMKLVFTGGQDGYIRKFDWFASINGKVPLTVAQKHPFVDSVTRAGVLLSYWENEEIPDKNSLSVEPDDIKISPVYSLATQSQALWLLSGLENGSINLQSVRHDEGKVVTVLRKHKSTVSVLTLGADEKSVLSGSWDRDLYEWDLNKGEVVRGYGPQAGQISAIQWRPQSIIPIPVERQPIMNGITSSALSKLTNGLTNGIKSPKREADADADADAQGSPASSGGFDSLFGGDDVDADDLFGEELSNTRTAKNSTLALADGDDDVLMGDTQPAEQQLINENASVVAAAEASAENQSSETVGDINIDIPDTRESQGPENPRSPVNMNDLDANGSPDVSSNIFLAASIDGIVRVYDRRQEVPITRLLPGKGIPPWSTSACWGVDGNSVYVGRRNGTVEEYNIHKDFQNSVRTLKFPGGSGAVSYVTPMVNGRHLVCASFDNLRIYDLKDDDATRHSRVPFLIVPGHHGGVLSSVYVDPTSNYLLTMAGTRGWEGTSTEVMLGYEIVPM</sequence>